<dbReference type="PANTHER" id="PTHR30582:SF33">
    <property type="entry name" value="EXPORTED PROTEIN"/>
    <property type="match status" value="1"/>
</dbReference>
<dbReference type="RefSeq" id="WP_254759211.1">
    <property type="nucleotide sequence ID" value="NZ_JANCLT010000005.1"/>
</dbReference>
<dbReference type="AlphaFoldDB" id="A0AA41X5S9"/>
<comment type="pathway">
    <text evidence="1 6">Cell wall biogenesis; peptidoglycan biosynthesis.</text>
</comment>
<keyword evidence="3 6" id="KW-0133">Cell shape</keyword>
<keyword evidence="7" id="KW-0812">Transmembrane</keyword>
<dbReference type="GO" id="GO:0071972">
    <property type="term" value="F:peptidoglycan L,D-transpeptidase activity"/>
    <property type="evidence" value="ECO:0007669"/>
    <property type="project" value="TreeGrafter"/>
</dbReference>
<keyword evidence="7" id="KW-0472">Membrane</keyword>
<dbReference type="InterPro" id="IPR050979">
    <property type="entry name" value="LD-transpeptidase"/>
</dbReference>
<dbReference type="Pfam" id="PF12229">
    <property type="entry name" value="PG_binding_4"/>
    <property type="match status" value="1"/>
</dbReference>
<evidence type="ECO:0000256" key="3">
    <source>
        <dbReference type="ARBA" id="ARBA00022960"/>
    </source>
</evidence>
<dbReference type="SUPFAM" id="SSF141523">
    <property type="entry name" value="L,D-transpeptidase catalytic domain-like"/>
    <property type="match status" value="1"/>
</dbReference>
<evidence type="ECO:0000256" key="4">
    <source>
        <dbReference type="ARBA" id="ARBA00022984"/>
    </source>
</evidence>
<dbReference type="GO" id="GO:0005576">
    <property type="term" value="C:extracellular region"/>
    <property type="evidence" value="ECO:0007669"/>
    <property type="project" value="TreeGrafter"/>
</dbReference>
<evidence type="ECO:0000256" key="5">
    <source>
        <dbReference type="ARBA" id="ARBA00023316"/>
    </source>
</evidence>
<dbReference type="GO" id="GO:0071555">
    <property type="term" value="P:cell wall organization"/>
    <property type="evidence" value="ECO:0007669"/>
    <property type="project" value="UniProtKB-UniRule"/>
</dbReference>
<evidence type="ECO:0000256" key="1">
    <source>
        <dbReference type="ARBA" id="ARBA00004752"/>
    </source>
</evidence>
<reference evidence="9" key="1">
    <citation type="submission" date="2022-07" db="EMBL/GenBank/DDBJ databases">
        <authorList>
            <person name="Li W.-J."/>
            <person name="Deng Q.-Q."/>
        </authorList>
    </citation>
    <scope>NUCLEOTIDE SEQUENCE</scope>
    <source>
        <strain evidence="9">SYSU M60031</strain>
    </source>
</reference>
<keyword evidence="4 6" id="KW-0573">Peptidoglycan synthesis</keyword>
<dbReference type="InterPro" id="IPR038054">
    <property type="entry name" value="LD_TPept-like_central_sf"/>
</dbReference>
<dbReference type="SUPFAM" id="SSF143985">
    <property type="entry name" value="L,D-transpeptidase pre-catalytic domain-like"/>
    <property type="match status" value="1"/>
</dbReference>
<feature type="domain" description="L,D-TPase catalytic" evidence="8">
    <location>
        <begin position="335"/>
        <end position="460"/>
    </location>
</feature>
<keyword evidence="5 6" id="KW-0961">Cell wall biogenesis/degradation</keyword>
<dbReference type="GO" id="GO:0016740">
    <property type="term" value="F:transferase activity"/>
    <property type="evidence" value="ECO:0007669"/>
    <property type="project" value="UniProtKB-KW"/>
</dbReference>
<dbReference type="PANTHER" id="PTHR30582">
    <property type="entry name" value="L,D-TRANSPEPTIDASE"/>
    <property type="match status" value="1"/>
</dbReference>
<dbReference type="CDD" id="cd16913">
    <property type="entry name" value="YkuD_like"/>
    <property type="match status" value="1"/>
</dbReference>
<evidence type="ECO:0000313" key="9">
    <source>
        <dbReference type="EMBL" id="MCP8969302.1"/>
    </source>
</evidence>
<feature type="transmembrane region" description="Helical" evidence="7">
    <location>
        <begin position="7"/>
        <end position="26"/>
    </location>
</feature>
<keyword evidence="10" id="KW-1185">Reference proteome</keyword>
<evidence type="ECO:0000256" key="2">
    <source>
        <dbReference type="ARBA" id="ARBA00022679"/>
    </source>
</evidence>
<dbReference type="Proteomes" id="UP001156102">
    <property type="component" value="Unassembled WGS sequence"/>
</dbReference>
<evidence type="ECO:0000259" key="8">
    <source>
        <dbReference type="PROSITE" id="PS52029"/>
    </source>
</evidence>
<evidence type="ECO:0000256" key="6">
    <source>
        <dbReference type="PROSITE-ProRule" id="PRU01373"/>
    </source>
</evidence>
<name>A0AA41X5S9_9BACI</name>
<dbReference type="PROSITE" id="PS52029">
    <property type="entry name" value="LD_TPASE"/>
    <property type="match status" value="1"/>
</dbReference>
<feature type="active site" description="Proton donor/acceptor" evidence="6">
    <location>
        <position position="415"/>
    </location>
</feature>
<dbReference type="Gene3D" id="2.40.440.10">
    <property type="entry name" value="L,D-transpeptidase catalytic domain-like"/>
    <property type="match status" value="1"/>
</dbReference>
<dbReference type="GO" id="GO:0018104">
    <property type="term" value="P:peptidoglycan-protein cross-linking"/>
    <property type="evidence" value="ECO:0007669"/>
    <property type="project" value="TreeGrafter"/>
</dbReference>
<proteinExistence type="predicted"/>
<accession>A0AA41X5S9</accession>
<protein>
    <submittedName>
        <fullName evidence="9">L,D-transpeptidase/peptidoglycan binding protein</fullName>
    </submittedName>
</protein>
<gene>
    <name evidence="9" type="ORF">NK662_12205</name>
</gene>
<dbReference type="Gene3D" id="3.10.20.800">
    <property type="match status" value="1"/>
</dbReference>
<feature type="active site" description="Nucleophile" evidence="6">
    <location>
        <position position="436"/>
    </location>
</feature>
<dbReference type="InterPro" id="IPR022029">
    <property type="entry name" value="YoaR-like_PG-bd"/>
</dbReference>
<organism evidence="9 10">
    <name type="scientific">Ectobacillus ponti</name>
    <dbReference type="NCBI Taxonomy" id="2961894"/>
    <lineage>
        <taxon>Bacteria</taxon>
        <taxon>Bacillati</taxon>
        <taxon>Bacillota</taxon>
        <taxon>Bacilli</taxon>
        <taxon>Bacillales</taxon>
        <taxon>Bacillaceae</taxon>
        <taxon>Ectobacillus</taxon>
    </lineage>
</organism>
<dbReference type="Pfam" id="PF03734">
    <property type="entry name" value="YkuD"/>
    <property type="match status" value="1"/>
</dbReference>
<evidence type="ECO:0000256" key="7">
    <source>
        <dbReference type="SAM" id="Phobius"/>
    </source>
</evidence>
<dbReference type="InterPro" id="IPR038063">
    <property type="entry name" value="Transpep_catalytic_dom"/>
</dbReference>
<keyword evidence="7" id="KW-1133">Transmembrane helix</keyword>
<keyword evidence="2" id="KW-0808">Transferase</keyword>
<dbReference type="EMBL" id="JANCLT010000005">
    <property type="protein sequence ID" value="MCP8969302.1"/>
    <property type="molecule type" value="Genomic_DNA"/>
</dbReference>
<evidence type="ECO:0000313" key="10">
    <source>
        <dbReference type="Proteomes" id="UP001156102"/>
    </source>
</evidence>
<dbReference type="InterPro" id="IPR005490">
    <property type="entry name" value="LD_TPept_cat_dom"/>
</dbReference>
<dbReference type="GO" id="GO:0008360">
    <property type="term" value="P:regulation of cell shape"/>
    <property type="evidence" value="ECO:0007669"/>
    <property type="project" value="UniProtKB-UniRule"/>
</dbReference>
<comment type="caution">
    <text evidence="9">The sequence shown here is derived from an EMBL/GenBank/DDBJ whole genome shotgun (WGS) entry which is preliminary data.</text>
</comment>
<sequence>MDKRKFLFIGSAVLIPALILGGISYYQAIHFNAHITINDTDVSGLTADQALAKLEASVLKNEVYVGKDRVLDEADTKAGFSNEDLPRVEKLLKSQWTFFPSSKAASYSLEPGKEDAAHGRAMKQLLADKLTAMNQSLTAPKDAQARLEQGKVIIAESVKGTQYDVPALLKEFEKQGARSEVHLDAKYIEPLAADSPAVKKEESMLQELAQRTVEYKVQDKIYSLQASELIPNATVSKDMKYQIDPAVIKNKISEINAAQSTLNKNFTFQTHTGAVVAVKGQSYGWSLDVAKEAVLLQQAFEKGDKSLAATNIYGAGYNRKGVGYQTTANNGIGTTYAEVSIAEQRAWFYKNGQLVFTTNVVTGRHNTGEDTPTGVWYVMYKESPSILEGSSVGHPNYSVKVNFWAPFTNSGCGFHDASWRTNWASTAYLTQGSAGCVNTPPGVMQTVYQNLSQNEPVVIY</sequence>